<evidence type="ECO:0000313" key="3">
    <source>
        <dbReference type="Proteomes" id="UP000824024"/>
    </source>
</evidence>
<comment type="caution">
    <text evidence="2">The sequence shown here is derived from an EMBL/GenBank/DDBJ whole genome shotgun (WGS) entry which is preliminary data.</text>
</comment>
<dbReference type="EMBL" id="DXCH01000244">
    <property type="protein sequence ID" value="HIZ08035.1"/>
    <property type="molecule type" value="Genomic_DNA"/>
</dbReference>
<keyword evidence="1" id="KW-1133">Transmembrane helix</keyword>
<accession>A0A9D2IGC2</accession>
<sequence>MKKSFIHIKADARESLLGNYSPIISATLFLAIVTTLVSVPFTRMLYANPGILQYIIYYAAQLLIFALATLFRSGIWRMHLKAARQQPFEFKEFAFTVKSRPNRFLNAGLILAVLSLVFQLPTEILASVNLAFYQKNHSLNLTFLAALAAVAALSLILGIYVYLRCCLVLLFLADHEQMECREAFGQSSRAMKGKKAKMFLMLFSFIGLILLGILTLFIGYLWIIPYMRQSITCFYTSLNDEEASQA</sequence>
<dbReference type="Pfam" id="PF06161">
    <property type="entry name" value="DUF975"/>
    <property type="match status" value="1"/>
</dbReference>
<dbReference type="Proteomes" id="UP000824024">
    <property type="component" value="Unassembled WGS sequence"/>
</dbReference>
<evidence type="ECO:0000313" key="2">
    <source>
        <dbReference type="EMBL" id="HIZ08035.1"/>
    </source>
</evidence>
<reference evidence="2" key="2">
    <citation type="submission" date="2021-04" db="EMBL/GenBank/DDBJ databases">
        <authorList>
            <person name="Gilroy R."/>
        </authorList>
    </citation>
    <scope>NUCLEOTIDE SEQUENCE</scope>
    <source>
        <strain evidence="2">CHK192-9172</strain>
    </source>
</reference>
<protein>
    <submittedName>
        <fullName evidence="2">DUF975 family protein</fullName>
    </submittedName>
</protein>
<name>A0A9D2IGC2_9FIRM</name>
<feature type="transmembrane region" description="Helical" evidence="1">
    <location>
        <begin position="104"/>
        <end position="121"/>
    </location>
</feature>
<dbReference type="InterPro" id="IPR010380">
    <property type="entry name" value="DUF975"/>
</dbReference>
<dbReference type="PANTHER" id="PTHR40076">
    <property type="entry name" value="MEMBRANE PROTEIN-RELATED"/>
    <property type="match status" value="1"/>
</dbReference>
<feature type="transmembrane region" description="Helical" evidence="1">
    <location>
        <begin position="51"/>
        <end position="71"/>
    </location>
</feature>
<feature type="transmembrane region" description="Helical" evidence="1">
    <location>
        <begin position="20"/>
        <end position="39"/>
    </location>
</feature>
<keyword evidence="1" id="KW-0812">Transmembrane</keyword>
<gene>
    <name evidence="2" type="ORF">IAA08_08880</name>
</gene>
<proteinExistence type="predicted"/>
<keyword evidence="1" id="KW-0472">Membrane</keyword>
<reference evidence="2" key="1">
    <citation type="journal article" date="2021" name="PeerJ">
        <title>Extensive microbial diversity within the chicken gut microbiome revealed by metagenomics and culture.</title>
        <authorList>
            <person name="Gilroy R."/>
            <person name="Ravi A."/>
            <person name="Getino M."/>
            <person name="Pursley I."/>
            <person name="Horton D.L."/>
            <person name="Alikhan N.F."/>
            <person name="Baker D."/>
            <person name="Gharbi K."/>
            <person name="Hall N."/>
            <person name="Watson M."/>
            <person name="Adriaenssens E.M."/>
            <person name="Foster-Nyarko E."/>
            <person name="Jarju S."/>
            <person name="Secka A."/>
            <person name="Antonio M."/>
            <person name="Oren A."/>
            <person name="Chaudhuri R.R."/>
            <person name="La Ragione R."/>
            <person name="Hildebrand F."/>
            <person name="Pallen M.J."/>
        </authorList>
    </citation>
    <scope>NUCLEOTIDE SEQUENCE</scope>
    <source>
        <strain evidence="2">CHK192-9172</strain>
    </source>
</reference>
<feature type="transmembrane region" description="Helical" evidence="1">
    <location>
        <begin position="141"/>
        <end position="163"/>
    </location>
</feature>
<evidence type="ECO:0000256" key="1">
    <source>
        <dbReference type="SAM" id="Phobius"/>
    </source>
</evidence>
<feature type="transmembrane region" description="Helical" evidence="1">
    <location>
        <begin position="199"/>
        <end position="223"/>
    </location>
</feature>
<dbReference type="PANTHER" id="PTHR40076:SF1">
    <property type="entry name" value="MEMBRANE PROTEIN"/>
    <property type="match status" value="1"/>
</dbReference>
<dbReference type="AlphaFoldDB" id="A0A9D2IGC2"/>
<organism evidence="2 3">
    <name type="scientific">Candidatus Eubacterium avistercoris</name>
    <dbReference type="NCBI Taxonomy" id="2838567"/>
    <lineage>
        <taxon>Bacteria</taxon>
        <taxon>Bacillati</taxon>
        <taxon>Bacillota</taxon>
        <taxon>Clostridia</taxon>
        <taxon>Eubacteriales</taxon>
        <taxon>Eubacteriaceae</taxon>
        <taxon>Eubacterium</taxon>
    </lineage>
</organism>